<dbReference type="AlphaFoldDB" id="A0A133V7T8"/>
<organism evidence="1 2">
    <name type="scientific">candidate division MSBL1 archaeon SCGC-AAA261F17</name>
    <dbReference type="NCBI Taxonomy" id="1698274"/>
    <lineage>
        <taxon>Archaea</taxon>
        <taxon>Methanobacteriati</taxon>
        <taxon>Methanobacteriota</taxon>
        <taxon>candidate division MSBL1</taxon>
    </lineage>
</organism>
<accession>A0A133V7T8</accession>
<proteinExistence type="predicted"/>
<name>A0A133V7T8_9EURY</name>
<dbReference type="Proteomes" id="UP000070035">
    <property type="component" value="Unassembled WGS sequence"/>
</dbReference>
<gene>
    <name evidence="1" type="ORF">AKJ44_00310</name>
</gene>
<keyword evidence="2" id="KW-1185">Reference proteome</keyword>
<sequence length="129" mass="15185">MGIHRWDGYVDYYEKAVNTIVHLLDNYCLDCHRGSFQIECPFEAEKIKVECGIGSALIQCIEYVENNDYLDDENMKRKLDQIASLARELKDNPWEPIPEEERNEEKFAPILRRNSKFDQLKELATQISE</sequence>
<comment type="caution">
    <text evidence="1">The sequence shown here is derived from an EMBL/GenBank/DDBJ whole genome shotgun (WGS) entry which is preliminary data.</text>
</comment>
<reference evidence="1 2" key="1">
    <citation type="journal article" date="2016" name="Sci. Rep.">
        <title>Metabolic traits of an uncultured archaeal lineage -MSBL1- from brine pools of the Red Sea.</title>
        <authorList>
            <person name="Mwirichia R."/>
            <person name="Alam I."/>
            <person name="Rashid M."/>
            <person name="Vinu M."/>
            <person name="Ba-Alawi W."/>
            <person name="Anthony Kamau A."/>
            <person name="Kamanda Ngugi D."/>
            <person name="Goker M."/>
            <person name="Klenk H.P."/>
            <person name="Bajic V."/>
            <person name="Stingl U."/>
        </authorList>
    </citation>
    <scope>NUCLEOTIDE SEQUENCE [LARGE SCALE GENOMIC DNA]</scope>
    <source>
        <strain evidence="1">SCGC-AAA261F17</strain>
    </source>
</reference>
<protein>
    <submittedName>
        <fullName evidence="1">Uncharacterized protein</fullName>
    </submittedName>
</protein>
<evidence type="ECO:0000313" key="2">
    <source>
        <dbReference type="Proteomes" id="UP000070035"/>
    </source>
</evidence>
<dbReference type="EMBL" id="LHXY01000002">
    <property type="protein sequence ID" value="KXB02467.1"/>
    <property type="molecule type" value="Genomic_DNA"/>
</dbReference>
<evidence type="ECO:0000313" key="1">
    <source>
        <dbReference type="EMBL" id="KXB02467.1"/>
    </source>
</evidence>